<feature type="compositionally biased region" description="Basic residues" evidence="1">
    <location>
        <begin position="263"/>
        <end position="273"/>
    </location>
</feature>
<sequence>MKDCLPAIPPTPRPQFRAQVPQRRPESVTVQVAVLRRRPRSPAPLHSRRPFFVNASRSWLRTMGSRLGLKGDLPSAPRHFSSVTSEEAGEGRGAAAEIRGPQRSKRGARSPPSPAHVPGTWEAGTRLRTGRQEQPTHSQSPGRLPAFSLPALSCRGRSPSTSHPHTDLPGSQPAKQSSTGITRRVGRLLGGPVGARTREPRAGGERAPGPSPSAAGPSVFIHRATTRRGTPRAARAGTGYFAERGSSSQCADPASAPQDSRARKQHPQGRHGHLPALRRLLGFPVPTKGV</sequence>
<dbReference type="Proteomes" id="UP001159641">
    <property type="component" value="Unassembled WGS sequence"/>
</dbReference>
<feature type="region of interest" description="Disordered" evidence="1">
    <location>
        <begin position="1"/>
        <end position="25"/>
    </location>
</feature>
<protein>
    <submittedName>
        <fullName evidence="2">Uncharacterized protein</fullName>
    </submittedName>
</protein>
<evidence type="ECO:0000313" key="2">
    <source>
        <dbReference type="EMBL" id="KAJ8781240.1"/>
    </source>
</evidence>
<accession>A0AB34GRJ2</accession>
<proteinExistence type="predicted"/>
<gene>
    <name evidence="2" type="ORF">J1605_011224</name>
</gene>
<evidence type="ECO:0000256" key="1">
    <source>
        <dbReference type="SAM" id="MobiDB-lite"/>
    </source>
</evidence>
<evidence type="ECO:0000313" key="3">
    <source>
        <dbReference type="Proteomes" id="UP001159641"/>
    </source>
</evidence>
<dbReference type="EMBL" id="JAIQCJ010002147">
    <property type="protein sequence ID" value="KAJ8781240.1"/>
    <property type="molecule type" value="Genomic_DNA"/>
</dbReference>
<keyword evidence="3" id="KW-1185">Reference proteome</keyword>
<feature type="compositionally biased region" description="Low complexity" evidence="1">
    <location>
        <begin position="205"/>
        <end position="218"/>
    </location>
</feature>
<comment type="caution">
    <text evidence="2">The sequence shown here is derived from an EMBL/GenBank/DDBJ whole genome shotgun (WGS) entry which is preliminary data.</text>
</comment>
<organism evidence="2 3">
    <name type="scientific">Eschrichtius robustus</name>
    <name type="common">California gray whale</name>
    <name type="synonym">Eschrichtius gibbosus</name>
    <dbReference type="NCBI Taxonomy" id="9764"/>
    <lineage>
        <taxon>Eukaryota</taxon>
        <taxon>Metazoa</taxon>
        <taxon>Chordata</taxon>
        <taxon>Craniata</taxon>
        <taxon>Vertebrata</taxon>
        <taxon>Euteleostomi</taxon>
        <taxon>Mammalia</taxon>
        <taxon>Eutheria</taxon>
        <taxon>Laurasiatheria</taxon>
        <taxon>Artiodactyla</taxon>
        <taxon>Whippomorpha</taxon>
        <taxon>Cetacea</taxon>
        <taxon>Mysticeti</taxon>
        <taxon>Eschrichtiidae</taxon>
        <taxon>Eschrichtius</taxon>
    </lineage>
</organism>
<name>A0AB34GRJ2_ESCRO</name>
<feature type="region of interest" description="Disordered" evidence="1">
    <location>
        <begin position="70"/>
        <end position="276"/>
    </location>
</feature>
<reference evidence="2 3" key="1">
    <citation type="submission" date="2022-11" db="EMBL/GenBank/DDBJ databases">
        <title>Whole genome sequence of Eschrichtius robustus ER-17-0199.</title>
        <authorList>
            <person name="Bruniche-Olsen A."/>
            <person name="Black A.N."/>
            <person name="Fields C.J."/>
            <person name="Walden K."/>
            <person name="Dewoody J.A."/>
        </authorList>
    </citation>
    <scope>NUCLEOTIDE SEQUENCE [LARGE SCALE GENOMIC DNA]</scope>
    <source>
        <strain evidence="2">ER-17-0199</strain>
        <tissue evidence="2">Blubber</tissue>
    </source>
</reference>
<feature type="compositionally biased region" description="Polar residues" evidence="1">
    <location>
        <begin position="132"/>
        <end position="141"/>
    </location>
</feature>
<dbReference type="AlphaFoldDB" id="A0AB34GRJ2"/>